<evidence type="ECO:0000313" key="7">
    <source>
        <dbReference type="EMBL" id="MDT4285589.1"/>
    </source>
</evidence>
<dbReference type="NCBIfam" id="TIGR02352">
    <property type="entry name" value="thiamin_ThiO"/>
    <property type="match status" value="1"/>
</dbReference>
<evidence type="ECO:0000256" key="5">
    <source>
        <dbReference type="ARBA" id="ARBA00050018"/>
    </source>
</evidence>
<dbReference type="InterPro" id="IPR036188">
    <property type="entry name" value="FAD/NAD-bd_sf"/>
</dbReference>
<dbReference type="AlphaFoldDB" id="A0A2A1KD20"/>
<keyword evidence="3 7" id="KW-0560">Oxidoreductase</keyword>
<reference evidence="7 10" key="2">
    <citation type="submission" date="2023-08" db="EMBL/GenBank/DDBJ databases">
        <title>Genomic surveillance of Staphylococcus haemolyticus neonatal outbreak in southern France.</title>
        <authorList>
            <person name="Magnan C."/>
            <person name="Morsli M."/>
            <person name="Thiery B."/>
            <person name="Salipante F."/>
            <person name="Attar J."/>
            <person name="Massimo D.M."/>
            <person name="Ory J."/>
            <person name="Pantel A."/>
            <person name="Lavigne J.-P."/>
        </authorList>
    </citation>
    <scope>NUCLEOTIDE SEQUENCE [LARGE SCALE GENOMIC DNA]</scope>
    <source>
        <strain evidence="7 10">NSH026</strain>
    </source>
</reference>
<dbReference type="GO" id="GO:0009229">
    <property type="term" value="P:thiamine diphosphate biosynthetic process"/>
    <property type="evidence" value="ECO:0007669"/>
    <property type="project" value="UniProtKB-UniPathway"/>
</dbReference>
<dbReference type="InterPro" id="IPR006076">
    <property type="entry name" value="FAD-dep_OxRdtase"/>
</dbReference>
<dbReference type="EMBL" id="PGWX01000574">
    <property type="protein sequence ID" value="PPJ69040.1"/>
    <property type="molecule type" value="Genomic_DNA"/>
</dbReference>
<evidence type="ECO:0000256" key="3">
    <source>
        <dbReference type="ARBA" id="ARBA00023002"/>
    </source>
</evidence>
<comment type="pathway">
    <text evidence="1">Cofactor biosynthesis; thiamine diphosphate biosynthesis.</text>
</comment>
<dbReference type="STRING" id="1283.ShL2_00459"/>
<dbReference type="Proteomes" id="UP000238153">
    <property type="component" value="Unassembled WGS sequence"/>
</dbReference>
<keyword evidence="2" id="KW-0784">Thiamine biosynthesis</keyword>
<evidence type="ECO:0000256" key="4">
    <source>
        <dbReference type="ARBA" id="ARBA00049872"/>
    </source>
</evidence>
<feature type="domain" description="FAD dependent oxidoreductase" evidence="6">
    <location>
        <begin position="3"/>
        <end position="346"/>
    </location>
</feature>
<dbReference type="Gene3D" id="3.50.50.60">
    <property type="entry name" value="FAD/NAD(P)-binding domain"/>
    <property type="match status" value="1"/>
</dbReference>
<reference evidence="8 9" key="1">
    <citation type="submission" date="2017-11" db="EMBL/GenBank/DDBJ databases">
        <authorList>
            <person name="Founou R.C."/>
            <person name="Founou L."/>
            <person name="Allam M."/>
            <person name="Ismail A."/>
            <person name="Essack S.Y."/>
        </authorList>
    </citation>
    <scope>NUCLEOTIDE SEQUENCE [LARGE SCALE GENOMIC DNA]</scope>
    <source>
        <strain evidence="8 9">G811N2B1</strain>
    </source>
</reference>
<evidence type="ECO:0000313" key="8">
    <source>
        <dbReference type="EMBL" id="PPJ69040.1"/>
    </source>
</evidence>
<dbReference type="GO" id="GO:0043799">
    <property type="term" value="F:glycine oxidase activity"/>
    <property type="evidence" value="ECO:0007669"/>
    <property type="project" value="UniProtKB-EC"/>
</dbReference>
<comment type="caution">
    <text evidence="8">The sequence shown here is derived from an EMBL/GenBank/DDBJ whole genome shotgun (WGS) entry which is preliminary data.</text>
</comment>
<evidence type="ECO:0000313" key="9">
    <source>
        <dbReference type="Proteomes" id="UP000238153"/>
    </source>
</evidence>
<dbReference type="UniPathway" id="UPA00060"/>
<gene>
    <name evidence="8" type="primary">thiO</name>
    <name evidence="8" type="ORF">CV019_14525</name>
    <name evidence="7" type="ORF">RO950_00955</name>
</gene>
<dbReference type="PANTHER" id="PTHR13847">
    <property type="entry name" value="SARCOSINE DEHYDROGENASE-RELATED"/>
    <property type="match status" value="1"/>
</dbReference>
<dbReference type="Gene3D" id="3.30.9.10">
    <property type="entry name" value="D-Amino Acid Oxidase, subunit A, domain 2"/>
    <property type="match status" value="1"/>
</dbReference>
<comment type="catalytic activity">
    <reaction evidence="4">
        <text>glycine + O2 + H2O = glyoxylate + H2O2 + NH4(+)</text>
        <dbReference type="Rhea" id="RHEA:11532"/>
        <dbReference type="ChEBI" id="CHEBI:15377"/>
        <dbReference type="ChEBI" id="CHEBI:15379"/>
        <dbReference type="ChEBI" id="CHEBI:16240"/>
        <dbReference type="ChEBI" id="CHEBI:28938"/>
        <dbReference type="ChEBI" id="CHEBI:36655"/>
        <dbReference type="ChEBI" id="CHEBI:57305"/>
        <dbReference type="EC" id="1.4.3.19"/>
    </reaction>
</comment>
<dbReference type="InterPro" id="IPR012727">
    <property type="entry name" value="Gly_oxidase_ThiO"/>
</dbReference>
<protein>
    <recommendedName>
        <fullName evidence="5">glycine oxidase</fullName>
        <ecNumber evidence="5">1.4.3.19</ecNumber>
    </recommendedName>
</protein>
<dbReference type="GO" id="GO:0005737">
    <property type="term" value="C:cytoplasm"/>
    <property type="evidence" value="ECO:0007669"/>
    <property type="project" value="TreeGrafter"/>
</dbReference>
<keyword evidence="10" id="KW-1185">Reference proteome</keyword>
<accession>A0A2A1KD20</accession>
<dbReference type="GO" id="GO:0009228">
    <property type="term" value="P:thiamine biosynthetic process"/>
    <property type="evidence" value="ECO:0007669"/>
    <property type="project" value="UniProtKB-KW"/>
</dbReference>
<dbReference type="GO" id="GO:0050660">
    <property type="term" value="F:flavin adenine dinucleotide binding"/>
    <property type="evidence" value="ECO:0007669"/>
    <property type="project" value="InterPro"/>
</dbReference>
<evidence type="ECO:0000256" key="2">
    <source>
        <dbReference type="ARBA" id="ARBA00022977"/>
    </source>
</evidence>
<dbReference type="OMA" id="GCGTLWL"/>
<evidence type="ECO:0000313" key="10">
    <source>
        <dbReference type="Proteomes" id="UP001269271"/>
    </source>
</evidence>
<evidence type="ECO:0000256" key="1">
    <source>
        <dbReference type="ARBA" id="ARBA00004948"/>
    </source>
</evidence>
<dbReference type="RefSeq" id="WP_011274889.1">
    <property type="nucleotide sequence ID" value="NZ_CABMHO010000020.1"/>
</dbReference>
<evidence type="ECO:0000259" key="6">
    <source>
        <dbReference type="Pfam" id="PF01266"/>
    </source>
</evidence>
<dbReference type="SUPFAM" id="SSF54373">
    <property type="entry name" value="FAD-linked reductases, C-terminal domain"/>
    <property type="match status" value="1"/>
</dbReference>
<dbReference type="Pfam" id="PF01266">
    <property type="entry name" value="DAO"/>
    <property type="match status" value="1"/>
</dbReference>
<dbReference type="SUPFAM" id="SSF51905">
    <property type="entry name" value="FAD/NAD(P)-binding domain"/>
    <property type="match status" value="1"/>
</dbReference>
<dbReference type="EC" id="1.4.3.19" evidence="5"/>
<dbReference type="EMBL" id="JAVSOO010000002">
    <property type="protein sequence ID" value="MDT4285589.1"/>
    <property type="molecule type" value="Genomic_DNA"/>
</dbReference>
<dbReference type="Proteomes" id="UP001269271">
    <property type="component" value="Unassembled WGS sequence"/>
</dbReference>
<dbReference type="PANTHER" id="PTHR13847:SF289">
    <property type="entry name" value="GLYCINE OXIDASE"/>
    <property type="match status" value="1"/>
</dbReference>
<sequence>MHDVLIVGSGVIGMSIARHLSHTQLDIAIVDRDIPGKHASYKAGGMLGAQNEFTEDSDLFRLALESRECFPELCETLQDETGIDIQYQASGLIKIANQIDDVAHLRSQFQFLHALDNDVVELSEDELADLTEGNVTASEMAIYIPNDGQINANHYTKALFKSLQQRRISRYFNTNVTDIIRQNGYYQIVSSQGDLYAKKVIVASGAWSSQLLKQYQLPRVVVGVKGEVLLMEHDHLNLKQTVFMTNGCYIVPKAPNRYLIGATSEFDNYSVGNTEQGVSWLEHYATERIPELANAHIIKQWSGVRPYTDGELPIMDRVDDGLYVITGHYRNGILLSPVIGRDIANWLLTGVKPTRYESFNVSRRLNHEMHY</sequence>
<name>A0A2A1KD20_STAHA</name>
<proteinExistence type="predicted"/>
<organism evidence="8 9">
    <name type="scientific">Staphylococcus haemolyticus</name>
    <dbReference type="NCBI Taxonomy" id="1283"/>
    <lineage>
        <taxon>Bacteria</taxon>
        <taxon>Bacillati</taxon>
        <taxon>Bacillota</taxon>
        <taxon>Bacilli</taxon>
        <taxon>Bacillales</taxon>
        <taxon>Staphylococcaceae</taxon>
        <taxon>Staphylococcus</taxon>
    </lineage>
</organism>